<gene>
    <name evidence="1" type="ORF">NA23_06610</name>
</gene>
<evidence type="ECO:0000313" key="2">
    <source>
        <dbReference type="Proteomes" id="UP000093740"/>
    </source>
</evidence>
<dbReference type="SUPFAM" id="SSF48371">
    <property type="entry name" value="ARM repeat"/>
    <property type="match status" value="1"/>
</dbReference>
<protein>
    <submittedName>
        <fullName evidence="1">Uncharacterized protein</fullName>
    </submittedName>
</protein>
<reference evidence="1 2" key="1">
    <citation type="journal article" date="2015" name="Stand. Genomic Sci.">
        <title>Genome sequence of a native-feather degrading extremely thermophilic Eubacterium, Fervidobacterium islandicum AW-1.</title>
        <authorList>
            <person name="Lee Y.J."/>
            <person name="Jeong H."/>
            <person name="Park G.S."/>
            <person name="Kwak Y."/>
            <person name="Lee S.J."/>
            <person name="Lee S.J."/>
            <person name="Park M.K."/>
            <person name="Kim J.Y."/>
            <person name="Kang H.K."/>
            <person name="Shin J.H."/>
            <person name="Lee D.W."/>
        </authorList>
    </citation>
    <scope>NUCLEOTIDE SEQUENCE [LARGE SCALE GENOMIC DNA]</scope>
    <source>
        <strain evidence="1 2">AW-1</strain>
    </source>
</reference>
<dbReference type="AlphaFoldDB" id="A0AAI8CMI0"/>
<proteinExistence type="predicted"/>
<sequence length="234" mass="26778">MAGNGIFFDDFGNANDGGYNREQNEALERQREELIRRIIEEKGEAAYDEMIALLEKEDDDPEVREIVTEVLYRLGEKIAPKLEKTIKEKVRSGVKNDVPLLYLIDLAGDLGLRRLIADITKSLELYDFEEAQLVIYEALAKLGAGEQFYPLLRYMLLEGEERFMYGAQVAMVLSYLDIPEIINDLVQAIDSGDFKGEELETIKQALTNMINLHPSYKEILITLVGEDNFENYVR</sequence>
<dbReference type="RefSeq" id="WP_052107191.1">
    <property type="nucleotide sequence ID" value="NZ_CP014334.2"/>
</dbReference>
<dbReference type="KEGG" id="fia:NA23_06610"/>
<dbReference type="Proteomes" id="UP000093740">
    <property type="component" value="Chromosome"/>
</dbReference>
<name>A0AAI8CMI0_FERIS</name>
<dbReference type="InterPro" id="IPR011989">
    <property type="entry name" value="ARM-like"/>
</dbReference>
<organism evidence="1 2">
    <name type="scientific">Fervidobacterium islandicum</name>
    <dbReference type="NCBI Taxonomy" id="2423"/>
    <lineage>
        <taxon>Bacteria</taxon>
        <taxon>Thermotogati</taxon>
        <taxon>Thermotogota</taxon>
        <taxon>Thermotogae</taxon>
        <taxon>Thermotogales</taxon>
        <taxon>Fervidobacteriaceae</taxon>
        <taxon>Fervidobacterium</taxon>
    </lineage>
</organism>
<accession>A0AAI8CMI0</accession>
<dbReference type="Gene3D" id="1.25.10.10">
    <property type="entry name" value="Leucine-rich Repeat Variant"/>
    <property type="match status" value="1"/>
</dbReference>
<dbReference type="EMBL" id="CP014334">
    <property type="protein sequence ID" value="AMW32956.1"/>
    <property type="molecule type" value="Genomic_DNA"/>
</dbReference>
<dbReference type="InterPro" id="IPR016024">
    <property type="entry name" value="ARM-type_fold"/>
</dbReference>
<evidence type="ECO:0000313" key="1">
    <source>
        <dbReference type="EMBL" id="AMW32956.1"/>
    </source>
</evidence>
<keyword evidence="2" id="KW-1185">Reference proteome</keyword>